<dbReference type="Gene3D" id="3.30.160.60">
    <property type="entry name" value="Classic Zinc Finger"/>
    <property type="match status" value="6"/>
</dbReference>
<dbReference type="PANTHER" id="PTHR24391:SF27">
    <property type="entry name" value="ZINC FINGER PROTEIN 1"/>
    <property type="match status" value="1"/>
</dbReference>
<dbReference type="FunFam" id="3.30.160.60:FF:000688">
    <property type="entry name" value="zinc finger protein 197 isoform X1"/>
    <property type="match status" value="1"/>
</dbReference>
<evidence type="ECO:0000256" key="2">
    <source>
        <dbReference type="ARBA" id="ARBA00022723"/>
    </source>
</evidence>
<feature type="compositionally biased region" description="Polar residues" evidence="10">
    <location>
        <begin position="228"/>
        <end position="248"/>
    </location>
</feature>
<feature type="compositionally biased region" description="Polar residues" evidence="10">
    <location>
        <begin position="803"/>
        <end position="823"/>
    </location>
</feature>
<dbReference type="FunFam" id="3.30.160.60:FF:000013">
    <property type="entry name" value="Putative zinc finger E-box-binding homeobox 2"/>
    <property type="match status" value="1"/>
</dbReference>
<evidence type="ECO:0000256" key="9">
    <source>
        <dbReference type="PROSITE-ProRule" id="PRU00042"/>
    </source>
</evidence>
<feature type="compositionally biased region" description="Polar residues" evidence="10">
    <location>
        <begin position="878"/>
        <end position="887"/>
    </location>
</feature>
<dbReference type="InterPro" id="IPR013087">
    <property type="entry name" value="Znf_C2H2_type"/>
</dbReference>
<feature type="region of interest" description="Disordered" evidence="10">
    <location>
        <begin position="781"/>
        <end position="827"/>
    </location>
</feature>
<comment type="subcellular location">
    <subcellularLocation>
        <location evidence="1">Nucleus</location>
    </subcellularLocation>
</comment>
<dbReference type="PROSITE" id="PS50157">
    <property type="entry name" value="ZINC_FINGER_C2H2_2"/>
    <property type="match status" value="5"/>
</dbReference>
<evidence type="ECO:0000259" key="11">
    <source>
        <dbReference type="PROSITE" id="PS50157"/>
    </source>
</evidence>
<dbReference type="InterPro" id="IPR036236">
    <property type="entry name" value="Znf_C2H2_sf"/>
</dbReference>
<dbReference type="FunFam" id="3.30.160.60:FF:001498">
    <property type="entry name" value="Zinc finger protein 404"/>
    <property type="match status" value="1"/>
</dbReference>
<keyword evidence="2" id="KW-0479">Metal-binding</keyword>
<accession>Q4H2H6</accession>
<dbReference type="Pfam" id="PF00096">
    <property type="entry name" value="zf-C2H2"/>
    <property type="match status" value="4"/>
</dbReference>
<evidence type="ECO:0000256" key="7">
    <source>
        <dbReference type="ARBA" id="ARBA00023155"/>
    </source>
</evidence>
<evidence type="ECO:0000313" key="12">
    <source>
        <dbReference type="EMBL" id="BAE06801.1"/>
    </source>
</evidence>
<keyword evidence="3" id="KW-0677">Repeat</keyword>
<feature type="compositionally biased region" description="Polar residues" evidence="10">
    <location>
        <begin position="910"/>
        <end position="935"/>
    </location>
</feature>
<feature type="compositionally biased region" description="Low complexity" evidence="10">
    <location>
        <begin position="249"/>
        <end position="261"/>
    </location>
</feature>
<feature type="domain" description="C2H2-type" evidence="11">
    <location>
        <begin position="740"/>
        <end position="768"/>
    </location>
</feature>
<dbReference type="GO" id="GO:0003677">
    <property type="term" value="F:DNA binding"/>
    <property type="evidence" value="ECO:0007669"/>
    <property type="project" value="UniProtKB-KW"/>
</dbReference>
<dbReference type="GO" id="GO:0000122">
    <property type="term" value="P:negative regulation of transcription by RNA polymerase II"/>
    <property type="evidence" value="ECO:0007669"/>
    <property type="project" value="UniProtKB-ARBA"/>
</dbReference>
<accession>A0A1W2VNQ7</accession>
<feature type="compositionally biased region" description="Low complexity" evidence="10">
    <location>
        <begin position="393"/>
        <end position="402"/>
    </location>
</feature>
<keyword evidence="6" id="KW-0238">DNA-binding</keyword>
<feature type="domain" description="C2H2-type" evidence="11">
    <location>
        <begin position="712"/>
        <end position="739"/>
    </location>
</feature>
<feature type="region of interest" description="Disordered" evidence="10">
    <location>
        <begin position="606"/>
        <end position="639"/>
    </location>
</feature>
<organism evidence="12">
    <name type="scientific">Ciona intestinalis</name>
    <name type="common">Transparent sea squirt</name>
    <name type="synonym">Ascidia intestinalis</name>
    <dbReference type="NCBI Taxonomy" id="7719"/>
    <lineage>
        <taxon>Eukaryota</taxon>
        <taxon>Metazoa</taxon>
        <taxon>Chordata</taxon>
        <taxon>Tunicata</taxon>
        <taxon>Ascidiacea</taxon>
        <taxon>Phlebobranchia</taxon>
        <taxon>Cionidae</taxon>
        <taxon>Ciona</taxon>
    </lineage>
</organism>
<dbReference type="SMART" id="SM00355">
    <property type="entry name" value="ZnF_C2H2"/>
    <property type="match status" value="6"/>
</dbReference>
<keyword evidence="5" id="KW-0862">Zinc</keyword>
<name>Q4H2H6_CIOIN</name>
<feature type="compositionally biased region" description="Basic and acidic residues" evidence="10">
    <location>
        <begin position="888"/>
        <end position="907"/>
    </location>
</feature>
<evidence type="ECO:0000256" key="6">
    <source>
        <dbReference type="ARBA" id="ARBA00023125"/>
    </source>
</evidence>
<evidence type="ECO:0000256" key="5">
    <source>
        <dbReference type="ARBA" id="ARBA00022833"/>
    </source>
</evidence>
<feature type="region of interest" description="Disordered" evidence="10">
    <location>
        <begin position="228"/>
        <end position="261"/>
    </location>
</feature>
<reference evidence="12" key="2">
    <citation type="journal article" date="2004" name="Development">
        <title>Gene expression profiles of transcription factors and signaling molecules in the ascidian embryo: towards a comprehensive understanding of gene networks.</title>
        <authorList>
            <person name="Imai K.S."/>
            <person name="Hino K."/>
            <person name="Yagi K."/>
            <person name="Satoh N."/>
            <person name="Satou Y."/>
        </authorList>
    </citation>
    <scope>NUCLEOTIDE SEQUENCE</scope>
</reference>
<feature type="region of interest" description="Disordered" evidence="10">
    <location>
        <begin position="374"/>
        <end position="403"/>
    </location>
</feature>
<feature type="compositionally biased region" description="Basic and acidic residues" evidence="10">
    <location>
        <begin position="502"/>
        <end position="511"/>
    </location>
</feature>
<evidence type="ECO:0000256" key="10">
    <source>
        <dbReference type="SAM" id="MobiDB-lite"/>
    </source>
</evidence>
<feature type="region of interest" description="Disordered" evidence="10">
    <location>
        <begin position="873"/>
        <end position="970"/>
    </location>
</feature>
<reference evidence="12" key="3">
    <citation type="submission" date="2005-04" db="EMBL/GenBank/DDBJ databases">
        <title>Expressed genes in Ciona intestinalis.</title>
        <authorList>
            <person name="Satou Y."/>
        </authorList>
    </citation>
    <scope>NUCLEOTIDE SEQUENCE</scope>
</reference>
<dbReference type="AlphaFoldDB" id="Q4H2H6"/>
<feature type="domain" description="C2H2-type" evidence="11">
    <location>
        <begin position="684"/>
        <end position="711"/>
    </location>
</feature>
<feature type="region of interest" description="Disordered" evidence="10">
    <location>
        <begin position="471"/>
        <end position="520"/>
    </location>
</feature>
<feature type="compositionally biased region" description="Basic and acidic residues" evidence="10">
    <location>
        <begin position="471"/>
        <end position="488"/>
    </location>
</feature>
<dbReference type="KEGG" id="cin:778819"/>
<dbReference type="GO" id="GO:0003700">
    <property type="term" value="F:DNA-binding transcription factor activity"/>
    <property type="evidence" value="ECO:0007669"/>
    <property type="project" value="UniProtKB-ARBA"/>
</dbReference>
<dbReference type="GO" id="GO:0008270">
    <property type="term" value="F:zinc ion binding"/>
    <property type="evidence" value="ECO:0007669"/>
    <property type="project" value="UniProtKB-KW"/>
</dbReference>
<feature type="compositionally biased region" description="Basic and acidic residues" evidence="10">
    <location>
        <begin position="376"/>
        <end position="387"/>
    </location>
</feature>
<dbReference type="OrthoDB" id="7491548at2759"/>
<evidence type="ECO:0000256" key="1">
    <source>
        <dbReference type="ARBA" id="ARBA00004123"/>
    </source>
</evidence>
<dbReference type="Pfam" id="PF13912">
    <property type="entry name" value="zf-C2H2_6"/>
    <property type="match status" value="1"/>
</dbReference>
<keyword evidence="8" id="KW-0539">Nucleus</keyword>
<evidence type="ECO:0000256" key="3">
    <source>
        <dbReference type="ARBA" id="ARBA00022737"/>
    </source>
</evidence>
<dbReference type="EMBL" id="AB210796">
    <property type="protein sequence ID" value="BAE06801.1"/>
    <property type="molecule type" value="mRNA"/>
</dbReference>
<feature type="compositionally biased region" description="Polar residues" evidence="10">
    <location>
        <begin position="623"/>
        <end position="634"/>
    </location>
</feature>
<feature type="domain" description="C2H2-type" evidence="11">
    <location>
        <begin position="62"/>
        <end position="89"/>
    </location>
</feature>
<reference evidence="12" key="1">
    <citation type="journal article" date="2003" name="Dev. Genes Evol.">
        <title>Genomewide surveys of developmentally relevant genes in Ciona intestinalis.</title>
        <authorList>
            <person name="Satou Y."/>
            <person name="Satoh N."/>
        </authorList>
    </citation>
    <scope>NUCLEOTIDE SEQUENCE</scope>
</reference>
<protein>
    <submittedName>
        <fullName evidence="12">Zinc finger protein</fullName>
    </submittedName>
</protein>
<dbReference type="InterPro" id="IPR051574">
    <property type="entry name" value="ZnF_E-box_Homeobox"/>
</dbReference>
<evidence type="ECO:0000256" key="8">
    <source>
        <dbReference type="ARBA" id="ARBA00023242"/>
    </source>
</evidence>
<dbReference type="PANTHER" id="PTHR24391">
    <property type="entry name" value="HISTONE H4 TRANSCRIPTION FACTOR-RELATED"/>
    <property type="match status" value="1"/>
</dbReference>
<keyword evidence="4 9" id="KW-0863">Zinc-finger</keyword>
<sequence length="999" mass="111541">MFHSKITSQSESCYFGSFRWSRKKKVLKFFLREVCKVCGKAFINIYRLQRHMLTHNAGNRKFSCDTCGKAFKYKHHLKEHSRIHSGEKPYMCPNPRCMKRFSHSGSYSSHVSSKKCINSSRMELSRHQNSSVTSPYGFVTSKREWNEGQPDASSLEKDGNNSIMMQLVENTSVIDNEETRKRDEGQRMEDDDWSVIEKESFTISKENEVQTSQQTFITSRGVFISDENANGTVKDNNNNPLDTPSYHNSGTESSGSSSSENLNSLKLLRHKIVTSNYPDVITSTATSSESNFGNWNDSLRGQDSLTARRIMKTSPISENNTQEPFGKQQQRHRLDQNILQELKGSADNVTNKSYVMNNFLSSVQANGDRPWIPNLFDEKSLSPRHNTEPTSPPNSVTTSSHSYDATKRYRDAWSNSNSNNSNIAPYNFMLQQQIMQAALANAASGRVPMMQPSVLQQALAIVSANNWNMEKTENRTEVPAMEKRRDSGNHANNPQNEPLDLSAKKRNERVSESGIPSSAVMTTPNTAVQAFQQMIRNNAMSSNAFTSLFPGGIPLSPQTLTSPAALSPPIPPEVLYAQQLQHYLSSGLYPLDGANVLRNQMNQSAASNFSVKRGRPKKRSFGDANSPNRLNPNKQFLYDSMPTRRGPPFSERDIGFSLAGPRQNGDRLSAAVPHISPMPTDMPYKCDICDKSFQKQSSLTRHKYEHTGKRPHHCNECGKSFKHKHHLIEHQRLHSGEKPYQCDKCGKRFSHSGSYSQHMNHRYAYCKPEDAIMQELRQQMKKNGDVTSPSPNVAPKQKKRRTSPQSPYNAEAPQTGNSPSRNHLPSFFGGFFGKDAIETPLTKAPVTDETPAAIYEKLMLQAQEKLRISSIYSGSSSHDLTSDPNSSGDEKSVKRSKTESPVKKYFEKSATPSEDNNSIKQSQGGASPFNSTSPRKSSEDKKTNFISASDVTISPSTSPSHSIMSSSPQEMSIIAPEDSQVTLKGSASFLHIPVAADLS</sequence>
<keyword evidence="7" id="KW-0371">Homeobox</keyword>
<proteinExistence type="evidence at transcript level"/>
<feature type="domain" description="C2H2-type" evidence="11">
    <location>
        <begin position="33"/>
        <end position="60"/>
    </location>
</feature>
<dbReference type="SUPFAM" id="SSF57667">
    <property type="entry name" value="beta-beta-alpha zinc fingers"/>
    <property type="match status" value="3"/>
</dbReference>
<dbReference type="FunFam" id="3.30.160.60:FF:000744">
    <property type="entry name" value="zinc finger E-box-binding homeobox 1"/>
    <property type="match status" value="1"/>
</dbReference>
<dbReference type="PROSITE" id="PS00028">
    <property type="entry name" value="ZINC_FINGER_C2H2_1"/>
    <property type="match status" value="3"/>
</dbReference>
<dbReference type="GO" id="GO:0005634">
    <property type="term" value="C:nucleus"/>
    <property type="evidence" value="ECO:0007669"/>
    <property type="project" value="UniProtKB-SubCell"/>
</dbReference>
<evidence type="ECO:0000256" key="4">
    <source>
        <dbReference type="ARBA" id="ARBA00022771"/>
    </source>
</evidence>
<feature type="compositionally biased region" description="Low complexity" evidence="10">
    <location>
        <begin position="953"/>
        <end position="970"/>
    </location>
</feature>
<gene>
    <name evidence="12" type="primary">Ci-ZF(C2H2)-33</name>
</gene>